<protein>
    <submittedName>
        <fullName evidence="1">Uncharacterized protein</fullName>
    </submittedName>
</protein>
<dbReference type="Gramene" id="AUR62040350-RA">
    <property type="protein sequence ID" value="AUR62040350-RA:cds"/>
    <property type="gene ID" value="AUR62040350"/>
</dbReference>
<dbReference type="Pfam" id="PF00829">
    <property type="entry name" value="Ribosomal_L21p"/>
    <property type="match status" value="1"/>
</dbReference>
<dbReference type="InterPro" id="IPR036164">
    <property type="entry name" value="bL21-like_sf"/>
</dbReference>
<proteinExistence type="predicted"/>
<reference evidence="1" key="2">
    <citation type="submission" date="2021-03" db="UniProtKB">
        <authorList>
            <consortium name="EnsemblPlants"/>
        </authorList>
    </citation>
    <scope>IDENTIFICATION</scope>
</reference>
<organism evidence="1 2">
    <name type="scientific">Chenopodium quinoa</name>
    <name type="common">Quinoa</name>
    <dbReference type="NCBI Taxonomy" id="63459"/>
    <lineage>
        <taxon>Eukaryota</taxon>
        <taxon>Viridiplantae</taxon>
        <taxon>Streptophyta</taxon>
        <taxon>Embryophyta</taxon>
        <taxon>Tracheophyta</taxon>
        <taxon>Spermatophyta</taxon>
        <taxon>Magnoliopsida</taxon>
        <taxon>eudicotyledons</taxon>
        <taxon>Gunneridae</taxon>
        <taxon>Pentapetalae</taxon>
        <taxon>Caryophyllales</taxon>
        <taxon>Chenopodiaceae</taxon>
        <taxon>Chenopodioideae</taxon>
        <taxon>Atripliceae</taxon>
        <taxon>Chenopodium</taxon>
    </lineage>
</organism>
<dbReference type="AlphaFoldDB" id="A0A803N4N4"/>
<dbReference type="GO" id="GO:0005737">
    <property type="term" value="C:cytoplasm"/>
    <property type="evidence" value="ECO:0007669"/>
    <property type="project" value="UniProtKB-ARBA"/>
</dbReference>
<name>A0A803N4N4_CHEQI</name>
<accession>A0A803N4N4</accession>
<dbReference type="SUPFAM" id="SSF141091">
    <property type="entry name" value="L21p-like"/>
    <property type="match status" value="1"/>
</dbReference>
<dbReference type="EnsemblPlants" id="AUR62040350-RA">
    <property type="protein sequence ID" value="AUR62040350-RA:cds"/>
    <property type="gene ID" value="AUR62040350"/>
</dbReference>
<dbReference type="InterPro" id="IPR028909">
    <property type="entry name" value="bL21-like"/>
</dbReference>
<evidence type="ECO:0000313" key="2">
    <source>
        <dbReference type="Proteomes" id="UP000596660"/>
    </source>
</evidence>
<reference evidence="1" key="1">
    <citation type="journal article" date="2017" name="Nature">
        <title>The genome of Chenopodium quinoa.</title>
        <authorList>
            <person name="Jarvis D.E."/>
            <person name="Ho Y.S."/>
            <person name="Lightfoot D.J."/>
            <person name="Schmoeckel S.M."/>
            <person name="Li B."/>
            <person name="Borm T.J.A."/>
            <person name="Ohyanagi H."/>
            <person name="Mineta K."/>
            <person name="Michell C.T."/>
            <person name="Saber N."/>
            <person name="Kharbatia N.M."/>
            <person name="Rupper R.R."/>
            <person name="Sharp A.R."/>
            <person name="Dally N."/>
            <person name="Boughton B.A."/>
            <person name="Woo Y.H."/>
            <person name="Gao G."/>
            <person name="Schijlen E.G.W.M."/>
            <person name="Guo X."/>
            <person name="Momin A.A."/>
            <person name="Negrao S."/>
            <person name="Al-Babili S."/>
            <person name="Gehring C."/>
            <person name="Roessner U."/>
            <person name="Jung C."/>
            <person name="Murphy K."/>
            <person name="Arold S.T."/>
            <person name="Gojobori T."/>
            <person name="van der Linden C.G."/>
            <person name="van Loo E.N."/>
            <person name="Jellen E.N."/>
            <person name="Maughan P.J."/>
            <person name="Tester M."/>
        </authorList>
    </citation>
    <scope>NUCLEOTIDE SEQUENCE [LARGE SCALE GENOMIC DNA]</scope>
    <source>
        <strain evidence="1">cv. PI 614886</strain>
    </source>
</reference>
<dbReference type="PANTHER" id="PTHR21349">
    <property type="entry name" value="50S RIBOSOMAL PROTEIN L21"/>
    <property type="match status" value="1"/>
</dbReference>
<dbReference type="GO" id="GO:0003735">
    <property type="term" value="F:structural constituent of ribosome"/>
    <property type="evidence" value="ECO:0007669"/>
    <property type="project" value="TreeGrafter"/>
</dbReference>
<sequence length="259" mass="29017">MKHNPSLKAHFMSSSSVRRVIMSAPLSGNVRSMLVRKKEDEVQVVRAQPQSSMAALFFLGCCFSLFFSNDLQGLQCAPLSFCPHKCRKDVVDLPLSKSALSHVSFTIALRIAPLVTSWSPVSTTINFHIFFLKLKSTILLIVLNKVLLVGTKSSTCIGMPIVTNASVNAVVEQLLDDKAIVFKYKNYRRNIGHRQPITPIKITGITVMKITQLLHLYHICPVVIVYLYESLGQDVLSELDKTENLCDSNILDTHQLLFW</sequence>
<keyword evidence="2" id="KW-1185">Reference proteome</keyword>
<evidence type="ECO:0000313" key="1">
    <source>
        <dbReference type="EnsemblPlants" id="AUR62040350-RA:cds"/>
    </source>
</evidence>
<dbReference type="PANTHER" id="PTHR21349:SF8">
    <property type="entry name" value="LARGE RIBOSOMAL SUBUNIT PROTEIN BL21C"/>
    <property type="match status" value="1"/>
</dbReference>
<dbReference type="GO" id="GO:0005840">
    <property type="term" value="C:ribosome"/>
    <property type="evidence" value="ECO:0007669"/>
    <property type="project" value="InterPro"/>
</dbReference>
<dbReference type="Proteomes" id="UP000596660">
    <property type="component" value="Unplaced"/>
</dbReference>